<evidence type="ECO:0000313" key="4">
    <source>
        <dbReference type="EMBL" id="CAJ1944431.1"/>
    </source>
</evidence>
<evidence type="ECO:0000256" key="1">
    <source>
        <dbReference type="SAM" id="Coils"/>
    </source>
</evidence>
<protein>
    <recommendedName>
        <fullName evidence="3">BTB domain-containing protein</fullName>
    </recommendedName>
</protein>
<keyword evidence="1" id="KW-0175">Coiled coil</keyword>
<feature type="compositionally biased region" description="Basic and acidic residues" evidence="2">
    <location>
        <begin position="1999"/>
        <end position="2015"/>
    </location>
</feature>
<feature type="region of interest" description="Disordered" evidence="2">
    <location>
        <begin position="1999"/>
        <end position="2018"/>
    </location>
</feature>
<dbReference type="InterPro" id="IPR011333">
    <property type="entry name" value="SKP1/BTB/POZ_sf"/>
</dbReference>
<feature type="compositionally biased region" description="Basic and acidic residues" evidence="2">
    <location>
        <begin position="1354"/>
        <end position="1372"/>
    </location>
</feature>
<feature type="compositionally biased region" description="Low complexity" evidence="2">
    <location>
        <begin position="890"/>
        <end position="902"/>
    </location>
</feature>
<evidence type="ECO:0000259" key="3">
    <source>
        <dbReference type="PROSITE" id="PS50097"/>
    </source>
</evidence>
<feature type="compositionally biased region" description="Polar residues" evidence="2">
    <location>
        <begin position="1435"/>
        <end position="1451"/>
    </location>
</feature>
<feature type="compositionally biased region" description="Acidic residues" evidence="2">
    <location>
        <begin position="821"/>
        <end position="834"/>
    </location>
</feature>
<feature type="compositionally biased region" description="Acidic residues" evidence="2">
    <location>
        <begin position="1334"/>
        <end position="1345"/>
    </location>
</feature>
<keyword evidence="5" id="KW-1185">Reference proteome</keyword>
<feature type="region of interest" description="Disordered" evidence="2">
    <location>
        <begin position="515"/>
        <end position="620"/>
    </location>
</feature>
<feature type="compositionally biased region" description="Basic and acidic residues" evidence="2">
    <location>
        <begin position="916"/>
        <end position="931"/>
    </location>
</feature>
<dbReference type="PROSITE" id="PS50097">
    <property type="entry name" value="BTB"/>
    <property type="match status" value="1"/>
</dbReference>
<gene>
    <name evidence="4" type="ORF">CYCCA115_LOCUS8884</name>
</gene>
<feature type="compositionally biased region" description="Acidic residues" evidence="2">
    <location>
        <begin position="277"/>
        <end position="294"/>
    </location>
</feature>
<feature type="region of interest" description="Disordered" evidence="2">
    <location>
        <begin position="1880"/>
        <end position="1958"/>
    </location>
</feature>
<feature type="compositionally biased region" description="Low complexity" evidence="2">
    <location>
        <begin position="598"/>
        <end position="610"/>
    </location>
</feature>
<feature type="domain" description="BTB" evidence="3">
    <location>
        <begin position="2214"/>
        <end position="2298"/>
    </location>
</feature>
<feature type="compositionally biased region" description="Basic and acidic residues" evidence="2">
    <location>
        <begin position="1289"/>
        <end position="1298"/>
    </location>
</feature>
<feature type="compositionally biased region" description="Polar residues" evidence="2">
    <location>
        <begin position="1377"/>
        <end position="1411"/>
    </location>
</feature>
<dbReference type="Proteomes" id="UP001295423">
    <property type="component" value="Unassembled WGS sequence"/>
</dbReference>
<feature type="compositionally biased region" description="Basic and acidic residues" evidence="2">
    <location>
        <begin position="1880"/>
        <end position="1901"/>
    </location>
</feature>
<feature type="region of interest" description="Disordered" evidence="2">
    <location>
        <begin position="1"/>
        <end position="31"/>
    </location>
</feature>
<feature type="compositionally biased region" description="Basic and acidic residues" evidence="2">
    <location>
        <begin position="793"/>
        <end position="807"/>
    </location>
</feature>
<feature type="region of interest" description="Disordered" evidence="2">
    <location>
        <begin position="2088"/>
        <end position="2188"/>
    </location>
</feature>
<feature type="region of interest" description="Disordered" evidence="2">
    <location>
        <begin position="1478"/>
        <end position="1497"/>
    </location>
</feature>
<feature type="compositionally biased region" description="Basic and acidic residues" evidence="2">
    <location>
        <begin position="950"/>
        <end position="978"/>
    </location>
</feature>
<feature type="compositionally biased region" description="Low complexity" evidence="2">
    <location>
        <begin position="1"/>
        <end position="20"/>
    </location>
</feature>
<organism evidence="4 5">
    <name type="scientific">Cylindrotheca closterium</name>
    <dbReference type="NCBI Taxonomy" id="2856"/>
    <lineage>
        <taxon>Eukaryota</taxon>
        <taxon>Sar</taxon>
        <taxon>Stramenopiles</taxon>
        <taxon>Ochrophyta</taxon>
        <taxon>Bacillariophyta</taxon>
        <taxon>Bacillariophyceae</taxon>
        <taxon>Bacillariophycidae</taxon>
        <taxon>Bacillariales</taxon>
        <taxon>Bacillariaceae</taxon>
        <taxon>Cylindrotheca</taxon>
    </lineage>
</organism>
<accession>A0AAD2FM30</accession>
<feature type="compositionally biased region" description="Acidic residues" evidence="2">
    <location>
        <begin position="529"/>
        <end position="557"/>
    </location>
</feature>
<evidence type="ECO:0000313" key="5">
    <source>
        <dbReference type="Proteomes" id="UP001295423"/>
    </source>
</evidence>
<feature type="compositionally biased region" description="Polar residues" evidence="2">
    <location>
        <begin position="558"/>
        <end position="569"/>
    </location>
</feature>
<feature type="region of interest" description="Disordered" evidence="2">
    <location>
        <begin position="722"/>
        <end position="987"/>
    </location>
</feature>
<proteinExistence type="predicted"/>
<evidence type="ECO:0000256" key="2">
    <source>
        <dbReference type="SAM" id="MobiDB-lite"/>
    </source>
</evidence>
<feature type="compositionally biased region" description="Basic and acidic residues" evidence="2">
    <location>
        <begin position="869"/>
        <end position="889"/>
    </location>
</feature>
<feature type="compositionally biased region" description="Polar residues" evidence="2">
    <location>
        <begin position="576"/>
        <end position="585"/>
    </location>
</feature>
<sequence>MEAQESSSSSSSSPESSSKSNHQKPLPANSKVVILPKAQRVGILSEAAEFGRLTRLNEHVVEAVAGPTEVDDIVEKSHKPPQDSIYTTNTFQMAVQEAAERGKLRRLKPVVIENFREREKEPDFNLTTLSQFKDDGTRIAKYLEDERLRKHSESPLERAERQREALEQVKFLSPKAIHKPHVKTNIPLRMREDVAKLAAQQSHDRNHRIQNEKNELKVTFRCQCPHCKNASPFQTNFYKSLQKEQLQRIKSQRSFAGKKEDESAAQKMTPTLGGITEGEEEDDDEYDKEEDETKVDEKLLKLRKQVEASILVEEERRNKEEADRLKANKHANIQAAKAILEKNLFQPKPEKQDNKVEAIDPDVLYSKTFGKAYTKISKRASVMAGEEWNQQATDEEMEQEDLRQMTELYDRQDAGEKIDEERLYELELFDRARRDAYLSKAEQRDLEIYAKRRIRTDKFIEEYEDVMSRLNNGEEIDEHRAYQLEYVVKKRGLSQDLTMAEESAMIQFETQEYLNDGLNPDDFKTSFGTDEDDEDDEMDDDEDERDGDDRSQEEENASQDSGASSQNSAADARSVPSIQTKSTSDVPDAIESSDSDSTRSSNSSQSSQSNDDSEGDDSSLSYYEKDELQDLTEYKESGEQIDMNRYMDLFLFDKWKNGGTLDTKEMEHLNIYRRKRKVERSYRNEFADMVQMQATGQAFDEERFYLLQLFARRQVGQPLNDEETTDLIAFEEEEERREEERREQRKAKNPSPAKEETPEKSDDDERSASSRESNDSNEDERMVIDNGPSIFDHVSRRSHVMDQEAKAKTKYSQSSKPDLPDIGDEEDEGEDDDSRDWSQSDASAGDETNHDQSLDGGESTASENEQNNEEERSLNDNGKGENDDSRDWSQSDASAADATNDDQLLGGGESDVPKTVQKDEEEHPLSDNGKDENDDSWADAFAGDVANDDQLSHGDESYAPKTEQKDEKERHLSDNGKDENDDSSYLSPDELNEYFRLIEDKDKGLDVDGDRLQLLRLINMWQFGESMSVEQEFKLDDFRRKRRKSRALHREFATLLERGENGEEVDEDRIYLLELFARKQVGEKLTEDEVVLLNELEEKEGLTDAEGELPPPSAMKEVVESDSELYCVVIDDDDSLPSTGEFEEFEELLGRQGSHEEFDEKRLHALQLLMKWNNGDGLDTTQRNDLASIRYQRRKDRYYKREFEDLLAKGDQGNEVDEDRIYFLQLYARRLLGEHLSYDEVVELQRFEDDEAISFEKEPEIAPKRKEEPSTSGSEVDSNEIMAAPAPEHLSEADEDSNHPVLDPLEQVSEADEDSNKSVPDPWSNPIPATNDREDGDAPLELPEDASEKAASNRSDDETENIHEKESSDRPIENAPETLSESDSTPQITSRDFTALNTVPESDVTPQTTPTDFGALKNIDEDTDDKPTTRDHAGSVTTPTAPATEESSQMELHSVDERSTFPSSVIEVMHEYMYQETDEGPSALDGHPPRGVGKEKGSAIPEPIMAAMEANANLLKELDAARLETHEARERAGQEVAKRAAAEDNAKYAESEAMRAKAALATAEQQRLSYAEPSYQRNRNIHAIGSKEKASDVPESYLSVMAFNTKLLEQLNDARRAALEATQQANEEGVRRAIAEESAKKAETDVVFARGVLATTAQKRELPSSQPKEMSPELLKPFMVAMEANAKLLEQLDEARKEALEAKTRATKEKLKRAAAEDNAKRFAMEAEKATIMLLERDGTIEAADLAADPCSVGKGGTSEMSSILNTQPATEESLADKAHPVEIDPEKRAQERRERAMRVVAERRQREAEQAEARTEAETLEKEHRERIRIAVEERKRKTREAMEARKQMTYERAMQGMKSYTMLSNGDEALQAAKRAKELLQAKRAREEAPAPKKSDEASNAKPAPKYSFEYLEPSVQNDHDDPPVQSSNDPPGTQAVGKMMSGAYGPVQRDPSGDALRSKIFVDRAVTKGPSDGTKRVDSDEITHEDWYSKMEKVAMSHTTEHGQDDVQHEESNMSPEDWYNEIEALSRDSEVESNADSDMKRAIEEAQRKARASNLEADDIDNEMSEDIEAIRRDVMKMSKDEAVNQILRQVSSDAKNKPEQDSHMGRPSAFDLDLEPSTGEDADYTMGAPSEGSSVSAGGFELRSQQASYQKSHHTSQSRSSRKSARLRKEKNQVSRVPASAPKKKLVGRTKPNCMKNISWRSNPEDSFSDWKVEIKHKETGKVDVYHLHRNVLGYGVRKSEYFAAQFQEDRVVNGYYETKSPKVTQLDLPQAWANIFPMVLDFLYHNREKTLKLTANRSCAMYKWAEFLGIPALKTTIVEFYNKNISLKNFGRFIASAVQMKAGPLVVASKSKIGRLVTQQPNQAWRLAPQFLVSVLEANRKELINKAKNKEVQPQAFQNASCKWSKAIYFCVSKNKKVVTHKIFCDLTSETAIPVIDPTVALALLILDVELLAADDNKVYSKFQKRCVKSIVQNWDSFRLKYPNQTALTSALQKLPSDVLAEILILSNNRGKSNPQTAI</sequence>
<reference evidence="4" key="1">
    <citation type="submission" date="2023-08" db="EMBL/GenBank/DDBJ databases">
        <authorList>
            <person name="Audoor S."/>
            <person name="Bilcke G."/>
        </authorList>
    </citation>
    <scope>NUCLEOTIDE SEQUENCE</scope>
</reference>
<feature type="coiled-coil region" evidence="1">
    <location>
        <begin position="1678"/>
        <end position="1717"/>
    </location>
</feature>
<feature type="region of interest" description="Disordered" evidence="2">
    <location>
        <begin position="249"/>
        <end position="294"/>
    </location>
</feature>
<feature type="region of interest" description="Disordered" evidence="2">
    <location>
        <begin position="1804"/>
        <end position="1823"/>
    </location>
</feature>
<feature type="compositionally biased region" description="Basic and acidic residues" evidence="2">
    <location>
        <begin position="1255"/>
        <end position="1269"/>
    </location>
</feature>
<feature type="compositionally biased region" description="Acidic residues" evidence="2">
    <location>
        <begin position="722"/>
        <end position="737"/>
    </location>
</feature>
<feature type="region of interest" description="Disordered" evidence="2">
    <location>
        <begin position="1255"/>
        <end position="1458"/>
    </location>
</feature>
<feature type="compositionally biased region" description="Acidic residues" evidence="2">
    <location>
        <begin position="2117"/>
        <end position="2128"/>
    </location>
</feature>
<dbReference type="Gene3D" id="3.30.710.10">
    <property type="entry name" value="Potassium Channel Kv1.1, Chain A"/>
    <property type="match status" value="1"/>
</dbReference>
<dbReference type="InterPro" id="IPR000210">
    <property type="entry name" value="BTB/POZ_dom"/>
</dbReference>
<feature type="compositionally biased region" description="Basic and acidic residues" evidence="2">
    <location>
        <begin position="766"/>
        <end position="783"/>
    </location>
</feature>
<feature type="coiled-coil region" evidence="1">
    <location>
        <begin position="1504"/>
        <end position="1566"/>
    </location>
</feature>
<dbReference type="EMBL" id="CAKOGP040001224">
    <property type="protein sequence ID" value="CAJ1944431.1"/>
    <property type="molecule type" value="Genomic_DNA"/>
</dbReference>
<name>A0AAD2FM30_9STRA</name>
<comment type="caution">
    <text evidence="4">The sequence shown here is derived from an EMBL/GenBank/DDBJ whole genome shotgun (WGS) entry which is preliminary data.</text>
</comment>
<feature type="compositionally biased region" description="Basic and acidic residues" evidence="2">
    <location>
        <begin position="2099"/>
        <end position="2109"/>
    </location>
</feature>
<feature type="compositionally biased region" description="Basic residues" evidence="2">
    <location>
        <begin position="2156"/>
        <end position="2174"/>
    </location>
</feature>